<sequence>MDYKEFFKGKKATQIGLGLLGRGVGDADFLARNLDRLTVTDLKKKEDLEPSLKKLAGYTNIDYVFGEHRLSDFADKDFILKAAGVPLDSPYINEARKNKIPIEMDASLFFKLAMAKGTPGKPFIKFIGVTGTRGKSTTTVMIYEVLKRAGKRVFLAGNIKDIATLPLIEKIEEGDYVVAELDSWQLQGFAEIGMSPQYAVFTNFMPDHMNYYKGSMEAYFEDKSAIFRNQKKGDTLIVGEGAEHLVKGKTQADIVVAKEKNLKGGALPYMHGEHNLLNAACAVTLCDIFGINRQLIWHVFSTFRGLTGRMEFLREYDGVVYFNDTNATTPDATIAGLKALCPHALEDELRIVLIAGGTDKGLDPAPLSEAVARYCKGLVLLPGTGTDKLLPMLERINYDYSKIDKVSNLEEALAQARKRASKGDIVLFSPAFTSFGLFKNEYDRGERYITLVSHIGLEDFLRQNSSKR</sequence>
<feature type="domain" description="Mur ligase central" evidence="10">
    <location>
        <begin position="129"/>
        <end position="243"/>
    </location>
</feature>
<evidence type="ECO:0000259" key="9">
    <source>
        <dbReference type="Pfam" id="PF02875"/>
    </source>
</evidence>
<dbReference type="GO" id="GO:0008764">
    <property type="term" value="F:UDP-N-acetylmuramoylalanine-D-glutamate ligase activity"/>
    <property type="evidence" value="ECO:0007669"/>
    <property type="project" value="UniProtKB-UniRule"/>
</dbReference>
<dbReference type="SUPFAM" id="SSF51984">
    <property type="entry name" value="MurCD N-terminal domain"/>
    <property type="match status" value="1"/>
</dbReference>
<comment type="pathway">
    <text evidence="2 7 8">Cell wall biogenesis; peptidoglycan biosynthesis.</text>
</comment>
<dbReference type="Proteomes" id="UP000176429">
    <property type="component" value="Unassembled WGS sequence"/>
</dbReference>
<dbReference type="Gene3D" id="3.40.1190.10">
    <property type="entry name" value="Mur-like, catalytic domain"/>
    <property type="match status" value="1"/>
</dbReference>
<evidence type="ECO:0000256" key="3">
    <source>
        <dbReference type="ARBA" id="ARBA00022490"/>
    </source>
</evidence>
<dbReference type="Gene3D" id="3.40.50.720">
    <property type="entry name" value="NAD(P)-binding Rossmann-like Domain"/>
    <property type="match status" value="1"/>
</dbReference>
<comment type="function">
    <text evidence="7 8">Cell wall formation. Catalyzes the addition of glutamate to the nucleotide precursor UDP-N-acetylmuramoyl-L-alanine (UMA).</text>
</comment>
<comment type="subcellular location">
    <subcellularLocation>
        <location evidence="1 7 8">Cytoplasm</location>
    </subcellularLocation>
</comment>
<evidence type="ECO:0000313" key="11">
    <source>
        <dbReference type="EMBL" id="OHA42391.1"/>
    </source>
</evidence>
<comment type="catalytic activity">
    <reaction evidence="7 8">
        <text>UDP-N-acetyl-alpha-D-muramoyl-L-alanine + D-glutamate + ATP = UDP-N-acetyl-alpha-D-muramoyl-L-alanyl-D-glutamate + ADP + phosphate + H(+)</text>
        <dbReference type="Rhea" id="RHEA:16429"/>
        <dbReference type="ChEBI" id="CHEBI:15378"/>
        <dbReference type="ChEBI" id="CHEBI:29986"/>
        <dbReference type="ChEBI" id="CHEBI:30616"/>
        <dbReference type="ChEBI" id="CHEBI:43474"/>
        <dbReference type="ChEBI" id="CHEBI:83898"/>
        <dbReference type="ChEBI" id="CHEBI:83900"/>
        <dbReference type="ChEBI" id="CHEBI:456216"/>
        <dbReference type="EC" id="6.3.2.9"/>
    </reaction>
</comment>
<dbReference type="InterPro" id="IPR036565">
    <property type="entry name" value="Mur-like_cat_sf"/>
</dbReference>
<keyword evidence="6 7" id="KW-0067">ATP-binding</keyword>
<comment type="similarity">
    <text evidence="7">Belongs to the MurCDEF family.</text>
</comment>
<evidence type="ECO:0000256" key="7">
    <source>
        <dbReference type="HAMAP-Rule" id="MF_00639"/>
    </source>
</evidence>
<protein>
    <recommendedName>
        <fullName evidence="7 8">UDP-N-acetylmuramoylalanine--D-glutamate ligase</fullName>
        <ecNumber evidence="7 8">6.3.2.9</ecNumber>
    </recommendedName>
    <alternativeName>
        <fullName evidence="7">D-glutamic acid-adding enzyme</fullName>
    </alternativeName>
    <alternativeName>
        <fullName evidence="7">UDP-N-acetylmuramoyl-L-alanyl-D-glutamate synthetase</fullName>
    </alternativeName>
</protein>
<proteinExistence type="inferred from homology"/>
<name>A0A1G2P494_9BACT</name>
<dbReference type="Pfam" id="PF02875">
    <property type="entry name" value="Mur_ligase_C"/>
    <property type="match status" value="1"/>
</dbReference>
<feature type="domain" description="Mur ligase C-terminal" evidence="9">
    <location>
        <begin position="308"/>
        <end position="431"/>
    </location>
</feature>
<evidence type="ECO:0000256" key="2">
    <source>
        <dbReference type="ARBA" id="ARBA00004752"/>
    </source>
</evidence>
<dbReference type="GO" id="GO:0005737">
    <property type="term" value="C:cytoplasm"/>
    <property type="evidence" value="ECO:0007669"/>
    <property type="project" value="UniProtKB-SubCell"/>
</dbReference>
<evidence type="ECO:0000256" key="8">
    <source>
        <dbReference type="RuleBase" id="RU003664"/>
    </source>
</evidence>
<keyword evidence="5 7" id="KW-0547">Nucleotide-binding</keyword>
<dbReference type="GO" id="GO:0009252">
    <property type="term" value="P:peptidoglycan biosynthetic process"/>
    <property type="evidence" value="ECO:0007669"/>
    <property type="project" value="UniProtKB-UniRule"/>
</dbReference>
<dbReference type="InterPro" id="IPR036615">
    <property type="entry name" value="Mur_ligase_C_dom_sf"/>
</dbReference>
<evidence type="ECO:0000256" key="4">
    <source>
        <dbReference type="ARBA" id="ARBA00022598"/>
    </source>
</evidence>
<dbReference type="EMBL" id="MHSH01000006">
    <property type="protein sequence ID" value="OHA42391.1"/>
    <property type="molecule type" value="Genomic_DNA"/>
</dbReference>
<dbReference type="GO" id="GO:0051301">
    <property type="term" value="P:cell division"/>
    <property type="evidence" value="ECO:0007669"/>
    <property type="project" value="UniProtKB-KW"/>
</dbReference>
<dbReference type="SUPFAM" id="SSF53244">
    <property type="entry name" value="MurD-like peptide ligases, peptide-binding domain"/>
    <property type="match status" value="1"/>
</dbReference>
<evidence type="ECO:0000313" key="12">
    <source>
        <dbReference type="Proteomes" id="UP000176429"/>
    </source>
</evidence>
<reference evidence="11 12" key="1">
    <citation type="journal article" date="2016" name="Nat. Commun.">
        <title>Thousands of microbial genomes shed light on interconnected biogeochemical processes in an aquifer system.</title>
        <authorList>
            <person name="Anantharaman K."/>
            <person name="Brown C.T."/>
            <person name="Hug L.A."/>
            <person name="Sharon I."/>
            <person name="Castelle C.J."/>
            <person name="Probst A.J."/>
            <person name="Thomas B.C."/>
            <person name="Singh A."/>
            <person name="Wilkins M.J."/>
            <person name="Karaoz U."/>
            <person name="Brodie E.L."/>
            <person name="Williams K.H."/>
            <person name="Hubbard S.S."/>
            <person name="Banfield J.F."/>
        </authorList>
    </citation>
    <scope>NUCLEOTIDE SEQUENCE [LARGE SCALE GENOMIC DNA]</scope>
</reference>
<organism evidence="11 12">
    <name type="scientific">Candidatus Taylorbacteria bacterium RIFCSPLOWO2_02_FULL_46_40</name>
    <dbReference type="NCBI Taxonomy" id="1802329"/>
    <lineage>
        <taxon>Bacteria</taxon>
        <taxon>Candidatus Tayloriibacteriota</taxon>
    </lineage>
</organism>
<evidence type="ECO:0000256" key="5">
    <source>
        <dbReference type="ARBA" id="ARBA00022741"/>
    </source>
</evidence>
<dbReference type="GO" id="GO:0008360">
    <property type="term" value="P:regulation of cell shape"/>
    <property type="evidence" value="ECO:0007669"/>
    <property type="project" value="UniProtKB-KW"/>
</dbReference>
<dbReference type="NCBIfam" id="TIGR01087">
    <property type="entry name" value="murD"/>
    <property type="match status" value="1"/>
</dbReference>
<evidence type="ECO:0000259" key="10">
    <source>
        <dbReference type="Pfam" id="PF08245"/>
    </source>
</evidence>
<evidence type="ECO:0000256" key="6">
    <source>
        <dbReference type="ARBA" id="ARBA00022840"/>
    </source>
</evidence>
<dbReference type="PANTHER" id="PTHR43692:SF1">
    <property type="entry name" value="UDP-N-ACETYLMURAMOYLALANINE--D-GLUTAMATE LIGASE"/>
    <property type="match status" value="1"/>
</dbReference>
<dbReference type="EC" id="6.3.2.9" evidence="7 8"/>
<feature type="binding site" evidence="7">
    <location>
        <begin position="131"/>
        <end position="137"/>
    </location>
    <ligand>
        <name>ATP</name>
        <dbReference type="ChEBI" id="CHEBI:30616"/>
    </ligand>
</feature>
<dbReference type="Gene3D" id="3.90.190.20">
    <property type="entry name" value="Mur ligase, C-terminal domain"/>
    <property type="match status" value="1"/>
</dbReference>
<dbReference type="InterPro" id="IPR013221">
    <property type="entry name" value="Mur_ligase_cen"/>
</dbReference>
<dbReference type="HAMAP" id="MF_00639">
    <property type="entry name" value="MurD"/>
    <property type="match status" value="1"/>
</dbReference>
<gene>
    <name evidence="7" type="primary">murD</name>
    <name evidence="11" type="ORF">A3H68_00130</name>
</gene>
<dbReference type="InterPro" id="IPR005762">
    <property type="entry name" value="MurD"/>
</dbReference>
<keyword evidence="7 8" id="KW-0131">Cell cycle</keyword>
<dbReference type="PANTHER" id="PTHR43692">
    <property type="entry name" value="UDP-N-ACETYLMURAMOYLALANINE--D-GLUTAMATE LIGASE"/>
    <property type="match status" value="1"/>
</dbReference>
<dbReference type="InterPro" id="IPR004101">
    <property type="entry name" value="Mur_ligase_C"/>
</dbReference>
<dbReference type="GO" id="GO:0071555">
    <property type="term" value="P:cell wall organization"/>
    <property type="evidence" value="ECO:0007669"/>
    <property type="project" value="UniProtKB-KW"/>
</dbReference>
<dbReference type="UniPathway" id="UPA00219"/>
<comment type="caution">
    <text evidence="11">The sequence shown here is derived from an EMBL/GenBank/DDBJ whole genome shotgun (WGS) entry which is preliminary data.</text>
</comment>
<dbReference type="SUPFAM" id="SSF53623">
    <property type="entry name" value="MurD-like peptide ligases, catalytic domain"/>
    <property type="match status" value="1"/>
</dbReference>
<keyword evidence="3 7" id="KW-0963">Cytoplasm</keyword>
<evidence type="ECO:0000256" key="1">
    <source>
        <dbReference type="ARBA" id="ARBA00004496"/>
    </source>
</evidence>
<keyword evidence="7 8" id="KW-0133">Cell shape</keyword>
<keyword evidence="7 8" id="KW-0132">Cell division</keyword>
<keyword evidence="7 8" id="KW-0961">Cell wall biogenesis/degradation</keyword>
<dbReference type="GO" id="GO:0005524">
    <property type="term" value="F:ATP binding"/>
    <property type="evidence" value="ECO:0007669"/>
    <property type="project" value="UniProtKB-UniRule"/>
</dbReference>
<dbReference type="Pfam" id="PF08245">
    <property type="entry name" value="Mur_ligase_M"/>
    <property type="match status" value="1"/>
</dbReference>
<keyword evidence="7 8" id="KW-0573">Peptidoglycan synthesis</keyword>
<dbReference type="AlphaFoldDB" id="A0A1G2P494"/>
<accession>A0A1G2P494</accession>
<keyword evidence="4 7" id="KW-0436">Ligase</keyword>